<dbReference type="Gene3D" id="3.80.10.10">
    <property type="entry name" value="Ribonuclease Inhibitor"/>
    <property type="match status" value="1"/>
</dbReference>
<dbReference type="GO" id="GO:0016973">
    <property type="term" value="P:poly(A)+ mRNA export from nucleus"/>
    <property type="evidence" value="ECO:0007669"/>
    <property type="project" value="TreeGrafter"/>
</dbReference>
<gene>
    <name evidence="4" type="ORF">ABL78_1035</name>
</gene>
<dbReference type="PROSITE" id="PS50103">
    <property type="entry name" value="ZF_C3H1"/>
    <property type="match status" value="1"/>
</dbReference>
<reference evidence="4 5" key="1">
    <citation type="journal article" date="2015" name="PLoS Pathog.">
        <title>Leptomonas seymouri: Adaptations to the Dixenous Life Cycle Analyzed by Genome Sequencing, Transcriptome Profiling and Co-infection with Leishmania donovani.</title>
        <authorList>
            <person name="Kraeva N."/>
            <person name="Butenko A."/>
            <person name="Hlavacova J."/>
            <person name="Kostygov A."/>
            <person name="Myskova J."/>
            <person name="Grybchuk D."/>
            <person name="Lestinova T."/>
            <person name="Votypka J."/>
            <person name="Volf P."/>
            <person name="Opperdoes F."/>
            <person name="Flegontov P."/>
            <person name="Lukes J."/>
            <person name="Yurchenko V."/>
        </authorList>
    </citation>
    <scope>NUCLEOTIDE SEQUENCE [LARGE SCALE GENOMIC DNA]</scope>
    <source>
        <strain evidence="4 5">ATCC 30220</strain>
    </source>
</reference>
<dbReference type="SUPFAM" id="SSF52058">
    <property type="entry name" value="L domain-like"/>
    <property type="match status" value="1"/>
</dbReference>
<dbReference type="InterPro" id="IPR032675">
    <property type="entry name" value="LRR_dom_sf"/>
</dbReference>
<evidence type="ECO:0000313" key="4">
    <source>
        <dbReference type="EMBL" id="KPI89866.1"/>
    </source>
</evidence>
<sequence length="626" mass="67498">MARPYKKAKGGGGAGAAIAKHNAPCKFFLRGSCSNQRCPYLHVRNQTVLRAAQHKDAAVQQNNGTVKVLSTMLKLFFEKQTKNIYDASAAMLNLSKLASFEDLSSVASSINFNTRTFCTALCTCIRELVSPPPAILQLEGNGMSGFHHFAKALEEAGLHTSLRALSLANNEIASSDVAQELQHFSNLTEVNLVGNPCTEAGDYRAKFKKYVPWLLGLDGEGLAAPPLEMPWPRFFDPSQSSVGLADPNGSPVRCYDSAQKAILQFIQTAVLNPLEMEPTPGALTGVDAVSDAYALNASFSFSLASNDAAVSTPSRTASGGVASAQRDVVREIVGFRMRQMESNHNVLLGLKSTTVAIGRTSVCAKLEHVLYPKNFAVGHYIHDSPDVAILDNKGFGPDAVVGMKQPLSVVTLHGVMLWRYRTTGPDAGKHSSALLGDAIVVKRNFSRAFTISASETGQLRVVNDMVTLHPFRGCVDAEDEKGSSPRDATKESSDSGSSSAAIQMPRSTPPGVLFHDVHPYDIVFMPAADPRRAARMGRTYRVPTSIVETLCAFVNSDSELAAYLLDLCDVPLETYEHCALLVEMDPLASIFLCRIGNRLGIEPVEGVMLLRKCGPNWPAILQAVGR</sequence>
<feature type="compositionally biased region" description="Basic and acidic residues" evidence="2">
    <location>
        <begin position="480"/>
        <end position="493"/>
    </location>
</feature>
<accession>A0A0N0P8E9</accession>
<proteinExistence type="predicted"/>
<dbReference type="OMA" id="AVGHYIH"/>
<dbReference type="PANTHER" id="PTHR10662">
    <property type="entry name" value="NUCLEAR RNA EXPORT FACTOR"/>
    <property type="match status" value="1"/>
</dbReference>
<evidence type="ECO:0000313" key="5">
    <source>
        <dbReference type="Proteomes" id="UP000038009"/>
    </source>
</evidence>
<dbReference type="InterPro" id="IPR000571">
    <property type="entry name" value="Znf_CCCH"/>
</dbReference>
<feature type="zinc finger region" description="C3H1-type" evidence="1">
    <location>
        <begin position="19"/>
        <end position="45"/>
    </location>
</feature>
<dbReference type="AlphaFoldDB" id="A0A0N0P8E9"/>
<keyword evidence="1" id="KW-0862">Zinc</keyword>
<comment type="caution">
    <text evidence="4">The sequence shown here is derived from an EMBL/GenBank/DDBJ whole genome shotgun (WGS) entry which is preliminary data.</text>
</comment>
<dbReference type="GO" id="GO:0003723">
    <property type="term" value="F:RNA binding"/>
    <property type="evidence" value="ECO:0007669"/>
    <property type="project" value="TreeGrafter"/>
</dbReference>
<dbReference type="VEuPathDB" id="TriTrypDB:Lsey_0015_0280"/>
<dbReference type="EMBL" id="LJSK01000015">
    <property type="protein sequence ID" value="KPI89866.1"/>
    <property type="molecule type" value="Genomic_DNA"/>
</dbReference>
<evidence type="ECO:0000256" key="2">
    <source>
        <dbReference type="SAM" id="MobiDB-lite"/>
    </source>
</evidence>
<organism evidence="4 5">
    <name type="scientific">Leptomonas seymouri</name>
    <dbReference type="NCBI Taxonomy" id="5684"/>
    <lineage>
        <taxon>Eukaryota</taxon>
        <taxon>Discoba</taxon>
        <taxon>Euglenozoa</taxon>
        <taxon>Kinetoplastea</taxon>
        <taxon>Metakinetoplastina</taxon>
        <taxon>Trypanosomatida</taxon>
        <taxon>Trypanosomatidae</taxon>
        <taxon>Leishmaniinae</taxon>
        <taxon>Leptomonas</taxon>
    </lineage>
</organism>
<dbReference type="InterPro" id="IPR057127">
    <property type="entry name" value="NTF2_MEX67"/>
</dbReference>
<evidence type="ECO:0000259" key="3">
    <source>
        <dbReference type="PROSITE" id="PS50103"/>
    </source>
</evidence>
<protein>
    <recommendedName>
        <fullName evidence="3">C3H1-type domain-containing protein</fullName>
    </recommendedName>
</protein>
<dbReference type="GO" id="GO:0008270">
    <property type="term" value="F:zinc ion binding"/>
    <property type="evidence" value="ECO:0007669"/>
    <property type="project" value="UniProtKB-KW"/>
</dbReference>
<dbReference type="GO" id="GO:0005634">
    <property type="term" value="C:nucleus"/>
    <property type="evidence" value="ECO:0007669"/>
    <property type="project" value="TreeGrafter"/>
</dbReference>
<dbReference type="OrthoDB" id="271226at2759"/>
<keyword evidence="5" id="KW-1185">Reference proteome</keyword>
<name>A0A0N0P8E9_LEPSE</name>
<dbReference type="InterPro" id="IPR030217">
    <property type="entry name" value="NXF_fam"/>
</dbReference>
<keyword evidence="1" id="KW-0479">Metal-binding</keyword>
<evidence type="ECO:0000256" key="1">
    <source>
        <dbReference type="PROSITE-ProRule" id="PRU00723"/>
    </source>
</evidence>
<keyword evidence="1" id="KW-0863">Zinc-finger</keyword>
<dbReference type="PANTHER" id="PTHR10662:SF22">
    <property type="entry name" value="NUCLEAR RNA EXPORT FACTOR 1"/>
    <property type="match status" value="1"/>
</dbReference>
<dbReference type="Proteomes" id="UP000038009">
    <property type="component" value="Unassembled WGS sequence"/>
</dbReference>
<dbReference type="Pfam" id="PF23056">
    <property type="entry name" value="NTF2_MEX67"/>
    <property type="match status" value="1"/>
</dbReference>
<feature type="region of interest" description="Disordered" evidence="2">
    <location>
        <begin position="476"/>
        <end position="502"/>
    </location>
</feature>
<feature type="domain" description="C3H1-type" evidence="3">
    <location>
        <begin position="19"/>
        <end position="45"/>
    </location>
</feature>